<sequence length="335" mass="35671">MESPANNLVNIVEVGPRDGLQNEKGVIPIEVKVELINRLARAGVQNIETGSFVSPKWVPQMGGTSEVIQQMERLPNVHYAVLVPNQKGLDNLFSLLSQSTAKPPLSDEISIFTAATDAFNRANTNTTIAESLARLEPVARAALDRGLRVRGYVSVAIACPYSGQVDYSRVREVAKALADMGCYEISLGDTVGKGTPDKVSEMIEEVKKSVPVEKLAGHFHDTYGTAVANVFAALAGGIRTIDASVGGLGGCPYSPGATGNVATEDVLYALHDSQYKVAGSEFGNGTIDLAKMVDIGWWISEKLGRESVSRAGRAIRASSAREAELAKKDSPKAKL</sequence>
<dbReference type="InterPro" id="IPR043594">
    <property type="entry name" value="HMGL"/>
</dbReference>
<dbReference type="PANTHER" id="PTHR42738:SF7">
    <property type="entry name" value="HYDROXYMETHYLGLUTARYL-COA LYASE"/>
    <property type="match status" value="1"/>
</dbReference>
<comment type="pathway">
    <text evidence="1">Metabolic intermediate metabolism; (S)-3-hydroxy-3-methylglutaryl-CoA degradation; acetoacetate from (S)-3-hydroxy-3-methylglutaryl-CoA: step 1/1.</text>
</comment>
<dbReference type="FunFam" id="3.20.20.70:FF:000201">
    <property type="entry name" value="Hydroxymethylglutaryl-CoA lyase"/>
    <property type="match status" value="1"/>
</dbReference>
<dbReference type="PROSITE" id="PS50991">
    <property type="entry name" value="PYR_CT"/>
    <property type="match status" value="1"/>
</dbReference>
<comment type="catalytic activity">
    <reaction evidence="6">
        <text>(3S)-3-hydroxy-3-methylglutaryl-CoA = acetoacetate + acetyl-CoA</text>
        <dbReference type="Rhea" id="RHEA:24404"/>
        <dbReference type="ChEBI" id="CHEBI:13705"/>
        <dbReference type="ChEBI" id="CHEBI:43074"/>
        <dbReference type="ChEBI" id="CHEBI:57288"/>
        <dbReference type="EC" id="4.1.3.4"/>
    </reaction>
</comment>
<dbReference type="OrthoDB" id="1905920at2759"/>
<evidence type="ECO:0000256" key="4">
    <source>
        <dbReference type="ARBA" id="ARBA00022723"/>
    </source>
</evidence>
<evidence type="ECO:0000256" key="6">
    <source>
        <dbReference type="ARBA" id="ARBA00049877"/>
    </source>
</evidence>
<feature type="compositionally biased region" description="Basic and acidic residues" evidence="7">
    <location>
        <begin position="319"/>
        <end position="335"/>
    </location>
</feature>
<evidence type="ECO:0000313" key="10">
    <source>
        <dbReference type="Proteomes" id="UP000807353"/>
    </source>
</evidence>
<evidence type="ECO:0000259" key="8">
    <source>
        <dbReference type="PROSITE" id="PS50991"/>
    </source>
</evidence>
<dbReference type="Proteomes" id="UP000807353">
    <property type="component" value="Unassembled WGS sequence"/>
</dbReference>
<keyword evidence="4" id="KW-0479">Metal-binding</keyword>
<dbReference type="InterPro" id="IPR013785">
    <property type="entry name" value="Aldolase_TIM"/>
</dbReference>
<accession>A0A9P5Y471</accession>
<dbReference type="PANTHER" id="PTHR42738">
    <property type="entry name" value="HYDROXYMETHYLGLUTARYL-COA LYASE"/>
    <property type="match status" value="1"/>
</dbReference>
<dbReference type="GO" id="GO:0046872">
    <property type="term" value="F:metal ion binding"/>
    <property type="evidence" value="ECO:0007669"/>
    <property type="project" value="UniProtKB-KW"/>
</dbReference>
<keyword evidence="10" id="KW-1185">Reference proteome</keyword>
<reference evidence="9" key="1">
    <citation type="submission" date="2020-11" db="EMBL/GenBank/DDBJ databases">
        <authorList>
            <consortium name="DOE Joint Genome Institute"/>
            <person name="Ahrendt S."/>
            <person name="Riley R."/>
            <person name="Andreopoulos W."/>
            <person name="Labutti K."/>
            <person name="Pangilinan J."/>
            <person name="Ruiz-Duenas F.J."/>
            <person name="Barrasa J.M."/>
            <person name="Sanchez-Garcia M."/>
            <person name="Camarero S."/>
            <person name="Miyauchi S."/>
            <person name="Serrano A."/>
            <person name="Linde D."/>
            <person name="Babiker R."/>
            <person name="Drula E."/>
            <person name="Ayuso-Fernandez I."/>
            <person name="Pacheco R."/>
            <person name="Padilla G."/>
            <person name="Ferreira P."/>
            <person name="Barriuso J."/>
            <person name="Kellner H."/>
            <person name="Castanera R."/>
            <person name="Alfaro M."/>
            <person name="Ramirez L."/>
            <person name="Pisabarro A.G."/>
            <person name="Kuo A."/>
            <person name="Tritt A."/>
            <person name="Lipzen A."/>
            <person name="He G."/>
            <person name="Yan M."/>
            <person name="Ng V."/>
            <person name="Cullen D."/>
            <person name="Martin F."/>
            <person name="Rosso M.-N."/>
            <person name="Henrissat B."/>
            <person name="Hibbett D."/>
            <person name="Martinez A.T."/>
            <person name="Grigoriev I.V."/>
        </authorList>
    </citation>
    <scope>NUCLEOTIDE SEQUENCE</scope>
    <source>
        <strain evidence="9">CBS 247.69</strain>
    </source>
</reference>
<comment type="caution">
    <text evidence="9">The sequence shown here is derived from an EMBL/GenBank/DDBJ whole genome shotgun (WGS) entry which is preliminary data.</text>
</comment>
<dbReference type="SUPFAM" id="SSF51569">
    <property type="entry name" value="Aldolase"/>
    <property type="match status" value="1"/>
</dbReference>
<evidence type="ECO:0000313" key="9">
    <source>
        <dbReference type="EMBL" id="KAF9463217.1"/>
    </source>
</evidence>
<evidence type="ECO:0000256" key="5">
    <source>
        <dbReference type="ARBA" id="ARBA00023239"/>
    </source>
</evidence>
<dbReference type="AlphaFoldDB" id="A0A9P5Y471"/>
<feature type="region of interest" description="Disordered" evidence="7">
    <location>
        <begin position="316"/>
        <end position="335"/>
    </location>
</feature>
<protein>
    <recommendedName>
        <fullName evidence="3">hydroxymethylglutaryl-CoA lyase</fullName>
        <ecNumber evidence="3">4.1.3.4</ecNumber>
    </recommendedName>
</protein>
<evidence type="ECO:0000256" key="2">
    <source>
        <dbReference type="ARBA" id="ARBA00009405"/>
    </source>
</evidence>
<gene>
    <name evidence="9" type="ORF">BDZ94DRAFT_1164414</name>
</gene>
<evidence type="ECO:0000256" key="1">
    <source>
        <dbReference type="ARBA" id="ARBA00005143"/>
    </source>
</evidence>
<keyword evidence="5" id="KW-0456">Lyase</keyword>
<evidence type="ECO:0000256" key="7">
    <source>
        <dbReference type="SAM" id="MobiDB-lite"/>
    </source>
</evidence>
<dbReference type="InterPro" id="IPR000891">
    <property type="entry name" value="PYR_CT"/>
</dbReference>
<name>A0A9P5Y471_9AGAR</name>
<dbReference type="CDD" id="cd07938">
    <property type="entry name" value="DRE_TIM_HMGL"/>
    <property type="match status" value="1"/>
</dbReference>
<evidence type="ECO:0000256" key="3">
    <source>
        <dbReference type="ARBA" id="ARBA00012910"/>
    </source>
</evidence>
<dbReference type="GO" id="GO:0006552">
    <property type="term" value="P:L-leucine catabolic process"/>
    <property type="evidence" value="ECO:0007669"/>
    <property type="project" value="TreeGrafter"/>
</dbReference>
<dbReference type="EC" id="4.1.3.4" evidence="3"/>
<dbReference type="GO" id="GO:0004419">
    <property type="term" value="F:hydroxymethylglutaryl-CoA lyase activity"/>
    <property type="evidence" value="ECO:0007669"/>
    <property type="project" value="UniProtKB-EC"/>
</dbReference>
<dbReference type="GO" id="GO:0046951">
    <property type="term" value="P:ketone body biosynthetic process"/>
    <property type="evidence" value="ECO:0007669"/>
    <property type="project" value="TreeGrafter"/>
</dbReference>
<dbReference type="Pfam" id="PF00682">
    <property type="entry name" value="HMGL-like"/>
    <property type="match status" value="1"/>
</dbReference>
<organism evidence="9 10">
    <name type="scientific">Collybia nuda</name>
    <dbReference type="NCBI Taxonomy" id="64659"/>
    <lineage>
        <taxon>Eukaryota</taxon>
        <taxon>Fungi</taxon>
        <taxon>Dikarya</taxon>
        <taxon>Basidiomycota</taxon>
        <taxon>Agaricomycotina</taxon>
        <taxon>Agaricomycetes</taxon>
        <taxon>Agaricomycetidae</taxon>
        <taxon>Agaricales</taxon>
        <taxon>Tricholomatineae</taxon>
        <taxon>Clitocybaceae</taxon>
        <taxon>Collybia</taxon>
    </lineage>
</organism>
<proteinExistence type="inferred from homology"/>
<dbReference type="NCBIfam" id="NF004283">
    <property type="entry name" value="PRK05692.1"/>
    <property type="match status" value="1"/>
</dbReference>
<feature type="domain" description="Pyruvate carboxyltransferase" evidence="8">
    <location>
        <begin position="9"/>
        <end position="293"/>
    </location>
</feature>
<comment type="similarity">
    <text evidence="2">Belongs to the HMG-CoA lyase family.</text>
</comment>
<dbReference type="EMBL" id="MU150264">
    <property type="protein sequence ID" value="KAF9463217.1"/>
    <property type="molecule type" value="Genomic_DNA"/>
</dbReference>
<dbReference type="Gene3D" id="3.20.20.70">
    <property type="entry name" value="Aldolase class I"/>
    <property type="match status" value="1"/>
</dbReference>